<evidence type="ECO:0000259" key="2">
    <source>
        <dbReference type="Pfam" id="PF24035"/>
    </source>
</evidence>
<protein>
    <recommendedName>
        <fullName evidence="2">DUF7344 domain-containing protein</fullName>
    </recommendedName>
</protein>
<dbReference type="Proteomes" id="UP000509626">
    <property type="component" value="Chromosome"/>
</dbReference>
<dbReference type="Pfam" id="PF24035">
    <property type="entry name" value="DUF7344"/>
    <property type="match status" value="1"/>
</dbReference>
<dbReference type="Gene3D" id="1.10.10.10">
    <property type="entry name" value="Winged helix-like DNA-binding domain superfamily/Winged helix DNA-binding domain"/>
    <property type="match status" value="1"/>
</dbReference>
<gene>
    <name evidence="3" type="ORF">HUG12_17190</name>
</gene>
<reference evidence="3 4" key="1">
    <citation type="submission" date="2020-06" db="EMBL/GenBank/DDBJ databases">
        <title>NJ-3-1, isolated from saline soil.</title>
        <authorList>
            <person name="Cui H.L."/>
            <person name="Shi X."/>
        </authorList>
    </citation>
    <scope>NUCLEOTIDE SEQUENCE [LARGE SCALE GENOMIC DNA]</scope>
    <source>
        <strain evidence="3 4">NJ-3-1</strain>
    </source>
</reference>
<organism evidence="3 4">
    <name type="scientific">Halorarum salinum</name>
    <dbReference type="NCBI Taxonomy" id="2743089"/>
    <lineage>
        <taxon>Archaea</taxon>
        <taxon>Methanobacteriati</taxon>
        <taxon>Methanobacteriota</taxon>
        <taxon>Stenosarchaea group</taxon>
        <taxon>Halobacteria</taxon>
        <taxon>Halobacteriales</taxon>
        <taxon>Haloferacaceae</taxon>
        <taxon>Halorarum</taxon>
    </lineage>
</organism>
<dbReference type="SUPFAM" id="SSF46785">
    <property type="entry name" value="Winged helix' DNA-binding domain"/>
    <property type="match status" value="1"/>
</dbReference>
<feature type="domain" description="DUF7344" evidence="2">
    <location>
        <begin position="29"/>
        <end position="108"/>
    </location>
</feature>
<dbReference type="RefSeq" id="WP_179269958.1">
    <property type="nucleotide sequence ID" value="NZ_CP058579.1"/>
</dbReference>
<name>A0A7D5LCK6_9EURY</name>
<keyword evidence="4" id="KW-1185">Reference proteome</keyword>
<dbReference type="AlphaFoldDB" id="A0A7D5LCK6"/>
<dbReference type="EMBL" id="CP058579">
    <property type="protein sequence ID" value="QLG63374.1"/>
    <property type="molecule type" value="Genomic_DNA"/>
</dbReference>
<dbReference type="KEGG" id="halu:HUG12_17190"/>
<sequence length="124" mass="13684">MADSKSNESSTPVRRSRTTPEAVSPGEAFDLLASQRRRYVLDCLRERGAPMTLAGLADEVAARERDVSVPDVPAEEGERVHVSLYHSHVPKLANAGVVEYDRERDTVTLSAAREHVEPYLELVA</sequence>
<evidence type="ECO:0000313" key="4">
    <source>
        <dbReference type="Proteomes" id="UP000509626"/>
    </source>
</evidence>
<feature type="region of interest" description="Disordered" evidence="1">
    <location>
        <begin position="1"/>
        <end position="28"/>
    </location>
</feature>
<dbReference type="InterPro" id="IPR036390">
    <property type="entry name" value="WH_DNA-bd_sf"/>
</dbReference>
<dbReference type="InterPro" id="IPR055768">
    <property type="entry name" value="DUF7344"/>
</dbReference>
<dbReference type="OrthoDB" id="324054at2157"/>
<dbReference type="GeneID" id="56039231"/>
<evidence type="ECO:0000313" key="3">
    <source>
        <dbReference type="EMBL" id="QLG63374.1"/>
    </source>
</evidence>
<evidence type="ECO:0000256" key="1">
    <source>
        <dbReference type="SAM" id="MobiDB-lite"/>
    </source>
</evidence>
<accession>A0A7D5LCK6</accession>
<proteinExistence type="predicted"/>
<dbReference type="InterPro" id="IPR036388">
    <property type="entry name" value="WH-like_DNA-bd_sf"/>
</dbReference>